<feature type="transmembrane region" description="Helical" evidence="8">
    <location>
        <begin position="337"/>
        <end position="357"/>
    </location>
</feature>
<evidence type="ECO:0000259" key="9">
    <source>
        <dbReference type="PROSITE" id="PS51751"/>
    </source>
</evidence>
<feature type="transmembrane region" description="Helical" evidence="8">
    <location>
        <begin position="220"/>
        <end position="241"/>
    </location>
</feature>
<dbReference type="Ensembl" id="ENSPKIT00000008909.1">
    <property type="protein sequence ID" value="ENSPKIP00000028133.1"/>
    <property type="gene ID" value="ENSPKIG00000009889.1"/>
</dbReference>
<dbReference type="GO" id="GO:0005789">
    <property type="term" value="C:endoplasmic reticulum membrane"/>
    <property type="evidence" value="ECO:0007669"/>
    <property type="project" value="TreeGrafter"/>
</dbReference>
<feature type="transmembrane region" description="Helical" evidence="8">
    <location>
        <begin position="34"/>
        <end position="53"/>
    </location>
</feature>
<reference evidence="10" key="1">
    <citation type="submission" date="2025-05" db="UniProtKB">
        <authorList>
            <consortium name="Ensembl"/>
        </authorList>
    </citation>
    <scope>IDENTIFICATION</scope>
</reference>
<dbReference type="Pfam" id="PF26083">
    <property type="entry name" value="TM_Tm6sf2"/>
    <property type="match status" value="1"/>
</dbReference>
<dbReference type="CDD" id="cd21106">
    <property type="entry name" value="TM6SF1-like"/>
    <property type="match status" value="1"/>
</dbReference>
<dbReference type="InterPro" id="IPR033118">
    <property type="entry name" value="EXPERA"/>
</dbReference>
<sequence>MKMKIYQEICVFFVSLSAPVLLYVMNNVPTFHEPFVILGTGLVVSGAVSLLAFLSAQRKQPKDILFYVCVQFAFTSVLKLTNALEQDGFTSGFVGFYQRKGEPCMVTAYAIMMCYWDGVVHFLLYLLLLHHRAKAKLYRGMGLFWAGSSFASMSVFIPGSVIGKYGSNIYPAFWLNVLLLLGSVWVAASLLSSLRELPVVPADEVESVQRKTLLTRPTDLLLMTFLLGAMVFTVFRGLVVLDCPLDSCFNYIYQYEPYLKDPVGYPRVMMLVYLFYGLPLMAAFVYGLVTPGCTWMLDWTVLFAGFMAQAQWCHISASLHPRTPYTYRIPEEKWQAVLLANLGYVTAPLLLGLRCIWSPAFFMKTVPPGQVTKEKKSD</sequence>
<dbReference type="Ensembl" id="ENSPKIT00000008880.1">
    <property type="protein sequence ID" value="ENSPKIP00000028104.1"/>
    <property type="gene ID" value="ENSPKIG00000009889.1"/>
</dbReference>
<feature type="transmembrane region" description="Helical" evidence="8">
    <location>
        <begin position="106"/>
        <end position="129"/>
    </location>
</feature>
<dbReference type="GO" id="GO:0033116">
    <property type="term" value="C:endoplasmic reticulum-Golgi intermediate compartment membrane"/>
    <property type="evidence" value="ECO:0007669"/>
    <property type="project" value="TreeGrafter"/>
</dbReference>
<evidence type="ECO:0000256" key="8">
    <source>
        <dbReference type="SAM" id="Phobius"/>
    </source>
</evidence>
<dbReference type="OrthoDB" id="8181520at2759"/>
<evidence type="ECO:0000256" key="2">
    <source>
        <dbReference type="ARBA" id="ARBA00022692"/>
    </source>
</evidence>
<keyword evidence="2 7" id="KW-0812">Transmembrane</keyword>
<comment type="similarity">
    <text evidence="6">Belongs to the TM6SF family.</text>
</comment>
<keyword evidence="3" id="KW-0677">Repeat</keyword>
<dbReference type="InterPro" id="IPR047195">
    <property type="entry name" value="TM6SF1-like"/>
</dbReference>
<feature type="transmembrane region" description="Helical" evidence="8">
    <location>
        <begin position="141"/>
        <end position="163"/>
    </location>
</feature>
<organism evidence="10 11">
    <name type="scientific">Paramormyrops kingsleyae</name>
    <dbReference type="NCBI Taxonomy" id="1676925"/>
    <lineage>
        <taxon>Eukaryota</taxon>
        <taxon>Metazoa</taxon>
        <taxon>Chordata</taxon>
        <taxon>Craniata</taxon>
        <taxon>Vertebrata</taxon>
        <taxon>Euteleostomi</taxon>
        <taxon>Actinopterygii</taxon>
        <taxon>Neopterygii</taxon>
        <taxon>Teleostei</taxon>
        <taxon>Osteoglossocephala</taxon>
        <taxon>Osteoglossomorpha</taxon>
        <taxon>Osteoglossiformes</taxon>
        <taxon>Mormyridae</taxon>
        <taxon>Paramormyrops</taxon>
    </lineage>
</organism>
<dbReference type="PANTHER" id="PTHR14568:SF9">
    <property type="entry name" value="TRANSMEMBRANE 6 SUPERFAMILY MEMBER 2"/>
    <property type="match status" value="1"/>
</dbReference>
<dbReference type="KEGG" id="pki:111836593"/>
<name>A0A3B3SBI4_9TELE</name>
<feature type="transmembrane region" description="Helical" evidence="8">
    <location>
        <begin position="9"/>
        <end position="28"/>
    </location>
</feature>
<dbReference type="PANTHER" id="PTHR14568">
    <property type="entry name" value="TRANSMEMBRANE SUPERFAMILY 6 MEMBER 1/2"/>
    <property type="match status" value="1"/>
</dbReference>
<accession>A0A3B3SBI4</accession>
<evidence type="ECO:0000313" key="10">
    <source>
        <dbReference type="Ensembl" id="ENSPKIP00000028104.1"/>
    </source>
</evidence>
<evidence type="ECO:0000256" key="6">
    <source>
        <dbReference type="ARBA" id="ARBA00034760"/>
    </source>
</evidence>
<evidence type="ECO:0000256" key="5">
    <source>
        <dbReference type="ARBA" id="ARBA00023136"/>
    </source>
</evidence>
<feature type="domain" description="EXPERA" evidence="9">
    <location>
        <begin position="218"/>
        <end position="352"/>
    </location>
</feature>
<dbReference type="PROSITE" id="PS51751">
    <property type="entry name" value="EXPERA"/>
    <property type="match status" value="2"/>
</dbReference>
<keyword evidence="4 7" id="KW-1133">Transmembrane helix</keyword>
<protein>
    <submittedName>
        <fullName evidence="10">Transmembrane 6 superfamily member 2a</fullName>
    </submittedName>
</protein>
<feature type="transmembrane region" description="Helical" evidence="8">
    <location>
        <begin position="65"/>
        <end position="84"/>
    </location>
</feature>
<evidence type="ECO:0000313" key="11">
    <source>
        <dbReference type="Proteomes" id="UP000261540"/>
    </source>
</evidence>
<feature type="transmembrane region" description="Helical" evidence="8">
    <location>
        <begin position="268"/>
        <end position="289"/>
    </location>
</feature>
<evidence type="ECO:0000256" key="4">
    <source>
        <dbReference type="ARBA" id="ARBA00022989"/>
    </source>
</evidence>
<feature type="transmembrane region" description="Helical" evidence="8">
    <location>
        <begin position="169"/>
        <end position="191"/>
    </location>
</feature>
<dbReference type="InterPro" id="IPR059044">
    <property type="entry name" value="TM_Tm6sf1/2"/>
</dbReference>
<evidence type="ECO:0000256" key="1">
    <source>
        <dbReference type="ARBA" id="ARBA00004127"/>
    </source>
</evidence>
<keyword evidence="5 7" id="KW-0472">Membrane</keyword>
<dbReference type="STRING" id="1676925.ENSPKIP00000028104"/>
<dbReference type="GeneTree" id="ENSGT00390000012913"/>
<dbReference type="Proteomes" id="UP000261540">
    <property type="component" value="Unplaced"/>
</dbReference>
<feature type="domain" description="EXPERA" evidence="9">
    <location>
        <begin position="62"/>
        <end position="187"/>
    </location>
</feature>
<dbReference type="AlphaFoldDB" id="A0A3B3SBI4"/>
<dbReference type="GO" id="GO:0055088">
    <property type="term" value="P:lipid homeostasis"/>
    <property type="evidence" value="ECO:0007669"/>
    <property type="project" value="TreeGrafter"/>
</dbReference>
<evidence type="ECO:0000256" key="7">
    <source>
        <dbReference type="PROSITE-ProRule" id="PRU01087"/>
    </source>
</evidence>
<dbReference type="GO" id="GO:0019216">
    <property type="term" value="P:regulation of lipid metabolic process"/>
    <property type="evidence" value="ECO:0007669"/>
    <property type="project" value="TreeGrafter"/>
</dbReference>
<keyword evidence="11" id="KW-1185">Reference proteome</keyword>
<comment type="subcellular location">
    <subcellularLocation>
        <location evidence="1">Endomembrane system</location>
        <topology evidence="1">Multi-pass membrane protein</topology>
    </subcellularLocation>
</comment>
<proteinExistence type="inferred from homology"/>
<evidence type="ECO:0000256" key="3">
    <source>
        <dbReference type="ARBA" id="ARBA00022737"/>
    </source>
</evidence>